<dbReference type="KEGG" id="ocn:CUC15_02070"/>
<dbReference type="OrthoDB" id="1679618at2"/>
<dbReference type="GO" id="GO:0016020">
    <property type="term" value="C:membrane"/>
    <property type="evidence" value="ECO:0007669"/>
    <property type="project" value="InterPro"/>
</dbReference>
<accession>A0A345PCW2</accession>
<gene>
    <name evidence="5" type="ORF">CUC15_02070</name>
</gene>
<reference evidence="6" key="1">
    <citation type="submission" date="2017-11" db="EMBL/GenBank/DDBJ databases">
        <authorList>
            <person name="Zhu W."/>
        </authorList>
    </citation>
    <scope>NUCLEOTIDE SEQUENCE [LARGE SCALE GENOMIC DNA]</scope>
    <source>
        <strain evidence="6">160</strain>
    </source>
</reference>
<proteinExistence type="predicted"/>
<keyword evidence="6" id="KW-1185">Reference proteome</keyword>
<evidence type="ECO:0000313" key="6">
    <source>
        <dbReference type="Proteomes" id="UP000253908"/>
    </source>
</evidence>
<evidence type="ECO:0000256" key="1">
    <source>
        <dbReference type="ARBA" id="ARBA00022448"/>
    </source>
</evidence>
<dbReference type="SUPFAM" id="SSF52540">
    <property type="entry name" value="P-loop containing nucleoside triphosphate hydrolases"/>
    <property type="match status" value="1"/>
</dbReference>
<dbReference type="GO" id="GO:0035435">
    <property type="term" value="P:phosphate ion transmembrane transport"/>
    <property type="evidence" value="ECO:0007669"/>
    <property type="project" value="InterPro"/>
</dbReference>
<dbReference type="CDD" id="cd03260">
    <property type="entry name" value="ABC_PstB_phosphate_transporter"/>
    <property type="match status" value="1"/>
</dbReference>
<dbReference type="PANTHER" id="PTHR43423:SF1">
    <property type="entry name" value="ABC TRANSPORTER I FAMILY MEMBER 17"/>
    <property type="match status" value="1"/>
</dbReference>
<dbReference type="InterPro" id="IPR027417">
    <property type="entry name" value="P-loop_NTPase"/>
</dbReference>
<dbReference type="GO" id="GO:0005315">
    <property type="term" value="F:phosphate transmembrane transporter activity"/>
    <property type="evidence" value="ECO:0007669"/>
    <property type="project" value="InterPro"/>
</dbReference>
<keyword evidence="1" id="KW-0813">Transport</keyword>
<evidence type="ECO:0000313" key="5">
    <source>
        <dbReference type="EMBL" id="AXI07842.1"/>
    </source>
</evidence>
<dbReference type="InterPro" id="IPR005670">
    <property type="entry name" value="PstB-like"/>
</dbReference>
<dbReference type="SMART" id="SM00382">
    <property type="entry name" value="AAA"/>
    <property type="match status" value="1"/>
</dbReference>
<feature type="domain" description="ABC transporter" evidence="4">
    <location>
        <begin position="9"/>
        <end position="238"/>
    </location>
</feature>
<evidence type="ECO:0000259" key="4">
    <source>
        <dbReference type="PROSITE" id="PS50893"/>
    </source>
</evidence>
<dbReference type="PROSITE" id="PS00211">
    <property type="entry name" value="ABC_TRANSPORTER_1"/>
    <property type="match status" value="1"/>
</dbReference>
<dbReference type="AlphaFoldDB" id="A0A345PCW2"/>
<dbReference type="GO" id="GO:0005524">
    <property type="term" value="F:ATP binding"/>
    <property type="evidence" value="ECO:0007669"/>
    <property type="project" value="UniProtKB-KW"/>
</dbReference>
<sequence>MTDSYEAAIQFKHVNFSDRSTSILKDITGSFPKGKITTLVGPSGAGKTTLFRLCNRLISPSSGEILISGKKIDQYNPIELRQNVGLALQSATMIRGTVMKNLSLPLTLKGSKLSKEDAKELMQDVGLSEGFLTRNVKELSGGQRQKVSIARTLVNKPKILLLDEITSSLDRVSQQDIEELIVRINQKYGTTIIWITHNLTQAITIGKYSWVMIDGEVIESGESSFLNNPQNDRVKQFIKGDLV</sequence>
<keyword evidence="3 5" id="KW-0067">ATP-binding</keyword>
<protein>
    <submittedName>
        <fullName evidence="5">Phosphate ABC transporter ATP-binding protein</fullName>
    </submittedName>
</protein>
<evidence type="ECO:0000256" key="2">
    <source>
        <dbReference type="ARBA" id="ARBA00022741"/>
    </source>
</evidence>
<dbReference type="RefSeq" id="WP_114915136.1">
    <property type="nucleotide sequence ID" value="NZ_CP024848.1"/>
</dbReference>
<organism evidence="5 6">
    <name type="scientific">Oceanobacillus zhaokaii</name>
    <dbReference type="NCBI Taxonomy" id="2052660"/>
    <lineage>
        <taxon>Bacteria</taxon>
        <taxon>Bacillati</taxon>
        <taxon>Bacillota</taxon>
        <taxon>Bacilli</taxon>
        <taxon>Bacillales</taxon>
        <taxon>Bacillaceae</taxon>
        <taxon>Oceanobacillus</taxon>
    </lineage>
</organism>
<dbReference type="InterPro" id="IPR003593">
    <property type="entry name" value="AAA+_ATPase"/>
</dbReference>
<dbReference type="GO" id="GO:0016887">
    <property type="term" value="F:ATP hydrolysis activity"/>
    <property type="evidence" value="ECO:0007669"/>
    <property type="project" value="InterPro"/>
</dbReference>
<evidence type="ECO:0000256" key="3">
    <source>
        <dbReference type="ARBA" id="ARBA00022840"/>
    </source>
</evidence>
<name>A0A345PCW2_9BACI</name>
<dbReference type="Gene3D" id="3.40.50.300">
    <property type="entry name" value="P-loop containing nucleotide triphosphate hydrolases"/>
    <property type="match status" value="1"/>
</dbReference>
<dbReference type="PROSITE" id="PS50893">
    <property type="entry name" value="ABC_TRANSPORTER_2"/>
    <property type="match status" value="1"/>
</dbReference>
<dbReference type="InterPro" id="IPR017871">
    <property type="entry name" value="ABC_transporter-like_CS"/>
</dbReference>
<dbReference type="PANTHER" id="PTHR43423">
    <property type="entry name" value="ABC TRANSPORTER I FAMILY MEMBER 17"/>
    <property type="match status" value="1"/>
</dbReference>
<dbReference type="InterPro" id="IPR003439">
    <property type="entry name" value="ABC_transporter-like_ATP-bd"/>
</dbReference>
<dbReference type="Pfam" id="PF00005">
    <property type="entry name" value="ABC_tran"/>
    <property type="match status" value="1"/>
</dbReference>
<keyword evidence="2" id="KW-0547">Nucleotide-binding</keyword>
<dbReference type="EMBL" id="CP024848">
    <property type="protein sequence ID" value="AXI07842.1"/>
    <property type="molecule type" value="Genomic_DNA"/>
</dbReference>
<dbReference type="Proteomes" id="UP000253908">
    <property type="component" value="Chromosome"/>
</dbReference>